<comment type="caution">
    <text evidence="2">The sequence shown here is derived from an EMBL/GenBank/DDBJ whole genome shotgun (WGS) entry which is preliminary data.</text>
</comment>
<accession>A0A8S3FLL8</accession>
<protein>
    <submittedName>
        <fullName evidence="2">Uncharacterized protein</fullName>
    </submittedName>
</protein>
<proteinExistence type="predicted"/>
<organism evidence="2 3">
    <name type="scientific">Rotaria magnacalcarata</name>
    <dbReference type="NCBI Taxonomy" id="392030"/>
    <lineage>
        <taxon>Eukaryota</taxon>
        <taxon>Metazoa</taxon>
        <taxon>Spiralia</taxon>
        <taxon>Gnathifera</taxon>
        <taxon>Rotifera</taxon>
        <taxon>Eurotatoria</taxon>
        <taxon>Bdelloidea</taxon>
        <taxon>Philodinida</taxon>
        <taxon>Philodinidae</taxon>
        <taxon>Rotaria</taxon>
    </lineage>
</organism>
<evidence type="ECO:0000256" key="1">
    <source>
        <dbReference type="SAM" id="MobiDB-lite"/>
    </source>
</evidence>
<reference evidence="2" key="1">
    <citation type="submission" date="2021-02" db="EMBL/GenBank/DDBJ databases">
        <authorList>
            <person name="Nowell W R."/>
        </authorList>
    </citation>
    <scope>NUCLEOTIDE SEQUENCE</scope>
</reference>
<gene>
    <name evidence="2" type="ORF">GIL414_LOCUS63744</name>
</gene>
<feature type="region of interest" description="Disordered" evidence="1">
    <location>
        <begin position="1"/>
        <end position="30"/>
    </location>
</feature>
<evidence type="ECO:0000313" key="2">
    <source>
        <dbReference type="EMBL" id="CAF5124940.1"/>
    </source>
</evidence>
<dbReference type="EMBL" id="CAJOBJ010267331">
    <property type="protein sequence ID" value="CAF5124940.1"/>
    <property type="molecule type" value="Genomic_DNA"/>
</dbReference>
<feature type="compositionally biased region" description="Polar residues" evidence="1">
    <location>
        <begin position="11"/>
        <end position="22"/>
    </location>
</feature>
<name>A0A8S3FLL8_9BILA</name>
<dbReference type="Proteomes" id="UP000681720">
    <property type="component" value="Unassembled WGS sequence"/>
</dbReference>
<sequence length="30" mass="3363">EGLNGIPQPPQHNTLEKSNNVNFIKEFLPS</sequence>
<evidence type="ECO:0000313" key="3">
    <source>
        <dbReference type="Proteomes" id="UP000681720"/>
    </source>
</evidence>
<feature type="non-terminal residue" evidence="2">
    <location>
        <position position="1"/>
    </location>
</feature>
<dbReference type="AlphaFoldDB" id="A0A8S3FLL8"/>